<protein>
    <submittedName>
        <fullName evidence="2">Helitron helicase</fullName>
    </submittedName>
</protein>
<feature type="region of interest" description="Disordered" evidence="1">
    <location>
        <begin position="1"/>
        <end position="35"/>
    </location>
</feature>
<dbReference type="EMBL" id="NBNE01014380">
    <property type="protein sequence ID" value="OWY94439.1"/>
    <property type="molecule type" value="Genomic_DNA"/>
</dbReference>
<organism evidence="2 3">
    <name type="scientific">Phytophthora megakarya</name>
    <dbReference type="NCBI Taxonomy" id="4795"/>
    <lineage>
        <taxon>Eukaryota</taxon>
        <taxon>Sar</taxon>
        <taxon>Stramenopiles</taxon>
        <taxon>Oomycota</taxon>
        <taxon>Peronosporomycetes</taxon>
        <taxon>Peronosporales</taxon>
        <taxon>Peronosporaceae</taxon>
        <taxon>Phytophthora</taxon>
    </lineage>
</organism>
<keyword evidence="3" id="KW-1185">Reference proteome</keyword>
<evidence type="ECO:0000313" key="3">
    <source>
        <dbReference type="Proteomes" id="UP000198211"/>
    </source>
</evidence>
<dbReference type="STRING" id="4795.A0A225UQK6"/>
<keyword evidence="2" id="KW-0067">ATP-binding</keyword>
<accession>A0A225UQK6</accession>
<feature type="compositionally biased region" description="Basic and acidic residues" evidence="1">
    <location>
        <begin position="1"/>
        <end position="14"/>
    </location>
</feature>
<dbReference type="AlphaFoldDB" id="A0A225UQK6"/>
<name>A0A225UQK6_9STRA</name>
<proteinExistence type="predicted"/>
<reference evidence="3" key="1">
    <citation type="submission" date="2017-03" db="EMBL/GenBank/DDBJ databases">
        <title>Phytopthora megakarya and P. palmivora, two closely related causual agents of cacao black pod achieved similar genome size and gene model numbers by different mechanisms.</title>
        <authorList>
            <person name="Ali S."/>
            <person name="Shao J."/>
            <person name="Larry D.J."/>
            <person name="Kronmiller B."/>
            <person name="Shen D."/>
            <person name="Strem M.D."/>
            <person name="Melnick R.L."/>
            <person name="Guiltinan M.J."/>
            <person name="Tyler B.M."/>
            <person name="Meinhardt L.W."/>
            <person name="Bailey B.A."/>
        </authorList>
    </citation>
    <scope>NUCLEOTIDE SEQUENCE [LARGE SCALE GENOMIC DNA]</scope>
    <source>
        <strain evidence="3">zdho120</strain>
    </source>
</reference>
<evidence type="ECO:0000313" key="2">
    <source>
        <dbReference type="EMBL" id="OWY94439.1"/>
    </source>
</evidence>
<dbReference type="PANTHER" id="PTHR10492:SF94">
    <property type="entry name" value="ATP-DEPENDENT DNA HELICASE"/>
    <property type="match status" value="1"/>
</dbReference>
<dbReference type="GO" id="GO:0004386">
    <property type="term" value="F:helicase activity"/>
    <property type="evidence" value="ECO:0007669"/>
    <property type="project" value="UniProtKB-KW"/>
</dbReference>
<sequence>MLKAPAPEKTERRGPGPLDPYNEEDPPRPTSTRMVSRQIHHINVTKTQSRRESVQMDTNGLLHTILIFAKMCSTVQSVKYLYKYVYKGQDRAIAVLRERGRRDCTDENNTTEERVDEIKQYLDARYLSSPEACWTIFKYEMQNKSHHAHRLPVHDEDQQHIHFPTNAQDVIAMNQLNGPGSDIARRLLYHEVSIHFVWVKMGDRYVWQPRQRGGDKSIGRLISVSSKDINLYYLHLPLCYRRRPRSFEDLKTVDGVVMETYKSAALSLGFLESDEDSQRCLLAA</sequence>
<dbReference type="PANTHER" id="PTHR10492">
    <property type="match status" value="1"/>
</dbReference>
<keyword evidence="2" id="KW-0347">Helicase</keyword>
<dbReference type="Proteomes" id="UP000198211">
    <property type="component" value="Unassembled WGS sequence"/>
</dbReference>
<keyword evidence="2" id="KW-0547">Nucleotide-binding</keyword>
<keyword evidence="2" id="KW-0378">Hydrolase</keyword>
<comment type="caution">
    <text evidence="2">The sequence shown here is derived from an EMBL/GenBank/DDBJ whole genome shotgun (WGS) entry which is preliminary data.</text>
</comment>
<gene>
    <name evidence="2" type="ORF">PHMEG_00035830</name>
</gene>
<evidence type="ECO:0000256" key="1">
    <source>
        <dbReference type="SAM" id="MobiDB-lite"/>
    </source>
</evidence>
<dbReference type="OrthoDB" id="128836at2759"/>